<keyword evidence="4 5" id="KW-0472">Membrane</keyword>
<gene>
    <name evidence="6" type="ORF">WA026_002039</name>
</gene>
<comment type="caution">
    <text evidence="6">The sequence shown here is derived from an EMBL/GenBank/DDBJ whole genome shotgun (WGS) entry which is preliminary data.</text>
</comment>
<evidence type="ECO:0000256" key="4">
    <source>
        <dbReference type="ARBA" id="ARBA00023136"/>
    </source>
</evidence>
<feature type="transmembrane region" description="Helical" evidence="5">
    <location>
        <begin position="102"/>
        <end position="120"/>
    </location>
</feature>
<evidence type="ECO:0000313" key="6">
    <source>
        <dbReference type="EMBL" id="KAK9883841.1"/>
    </source>
</evidence>
<dbReference type="PANTHER" id="PTHR48021:SF1">
    <property type="entry name" value="GH07001P-RELATED"/>
    <property type="match status" value="1"/>
</dbReference>
<evidence type="ECO:0000313" key="7">
    <source>
        <dbReference type="Proteomes" id="UP001431783"/>
    </source>
</evidence>
<keyword evidence="7" id="KW-1185">Reference proteome</keyword>
<dbReference type="Pfam" id="PF00083">
    <property type="entry name" value="Sugar_tr"/>
    <property type="match status" value="1"/>
</dbReference>
<protein>
    <recommendedName>
        <fullName evidence="8">Sugar transporter</fullName>
    </recommendedName>
</protein>
<feature type="transmembrane region" description="Helical" evidence="5">
    <location>
        <begin position="427"/>
        <end position="448"/>
    </location>
</feature>
<evidence type="ECO:0000256" key="2">
    <source>
        <dbReference type="ARBA" id="ARBA00022692"/>
    </source>
</evidence>
<feature type="transmembrane region" description="Helical" evidence="5">
    <location>
        <begin position="270"/>
        <end position="294"/>
    </location>
</feature>
<dbReference type="PANTHER" id="PTHR48021">
    <property type="match status" value="1"/>
</dbReference>
<feature type="transmembrane region" description="Helical" evidence="5">
    <location>
        <begin position="300"/>
        <end position="318"/>
    </location>
</feature>
<reference evidence="6 7" key="1">
    <citation type="submission" date="2023-03" db="EMBL/GenBank/DDBJ databases">
        <title>Genome insight into feeding habits of ladybird beetles.</title>
        <authorList>
            <person name="Li H.-S."/>
            <person name="Huang Y.-H."/>
            <person name="Pang H."/>
        </authorList>
    </citation>
    <scope>NUCLEOTIDE SEQUENCE [LARGE SCALE GENOMIC DNA]</scope>
    <source>
        <strain evidence="6">SYSU_2023b</strain>
        <tissue evidence="6">Whole body</tissue>
    </source>
</reference>
<feature type="transmembrane region" description="Helical" evidence="5">
    <location>
        <begin position="34"/>
        <end position="55"/>
    </location>
</feature>
<sequence length="480" mass="55261">MEDKLENYIPMFQVSEGSQMETSKSNWKQKFWQIFPVFCASLLAVPFGIMLGWPSPTYPYLLQNTSAIPISMSQSAMIAGFLVLGVTISTPLSSQYHLGPKYGIWIGMVLIIIGWILMWYSKDIYWLLGSRLMVGIGSGYGMGQVKSYIKEICDPKLAITLTKQLNLYNCFGVILVFVAGIFLDFREVPLLSVIISTIILIITLFIPCTPKDCIKNENTDKAVELLDFLRGKKDHANELKKIHNDLSQQKSDFLIPIFKNKKLRKKFIKFIFLVFLKQFIGGPTTIIYCQLIFIKSGCSYPEYCAVLYSIVFFTSNIYGTFYSPSLNKKWVLIFSNVTSALMMAVQIFVLYFEINEKIWPFTSFITMSLFITFYNIGLGNIPFTFIQDWFPNKYKQGMTNLFTMEYSMLALIATKIFQVIITGITFYAGFCMFLVFEIICFVFIIIFIKTDTENNENYAQSNVVFFWNAKNMRREKIVNS</sequence>
<keyword evidence="2 5" id="KW-0812">Transmembrane</keyword>
<keyword evidence="3 5" id="KW-1133">Transmembrane helix</keyword>
<evidence type="ECO:0000256" key="3">
    <source>
        <dbReference type="ARBA" id="ARBA00022989"/>
    </source>
</evidence>
<organism evidence="6 7">
    <name type="scientific">Henosepilachna vigintioctopunctata</name>
    <dbReference type="NCBI Taxonomy" id="420089"/>
    <lineage>
        <taxon>Eukaryota</taxon>
        <taxon>Metazoa</taxon>
        <taxon>Ecdysozoa</taxon>
        <taxon>Arthropoda</taxon>
        <taxon>Hexapoda</taxon>
        <taxon>Insecta</taxon>
        <taxon>Pterygota</taxon>
        <taxon>Neoptera</taxon>
        <taxon>Endopterygota</taxon>
        <taxon>Coleoptera</taxon>
        <taxon>Polyphaga</taxon>
        <taxon>Cucujiformia</taxon>
        <taxon>Coccinelloidea</taxon>
        <taxon>Coccinellidae</taxon>
        <taxon>Epilachninae</taxon>
        <taxon>Epilachnini</taxon>
        <taxon>Henosepilachna</taxon>
    </lineage>
</organism>
<feature type="transmembrane region" description="Helical" evidence="5">
    <location>
        <begin position="126"/>
        <end position="145"/>
    </location>
</feature>
<dbReference type="SUPFAM" id="SSF103473">
    <property type="entry name" value="MFS general substrate transporter"/>
    <property type="match status" value="1"/>
</dbReference>
<evidence type="ECO:0000256" key="1">
    <source>
        <dbReference type="ARBA" id="ARBA00004370"/>
    </source>
</evidence>
<comment type="subcellular location">
    <subcellularLocation>
        <location evidence="1">Membrane</location>
    </subcellularLocation>
</comment>
<dbReference type="GO" id="GO:0022857">
    <property type="term" value="F:transmembrane transporter activity"/>
    <property type="evidence" value="ECO:0007669"/>
    <property type="project" value="InterPro"/>
</dbReference>
<feature type="transmembrane region" description="Helical" evidence="5">
    <location>
        <begin position="399"/>
        <end position="421"/>
    </location>
</feature>
<dbReference type="InterPro" id="IPR005828">
    <property type="entry name" value="MFS_sugar_transport-like"/>
</dbReference>
<dbReference type="EMBL" id="JARQZJ010000091">
    <property type="protein sequence ID" value="KAK9883841.1"/>
    <property type="molecule type" value="Genomic_DNA"/>
</dbReference>
<dbReference type="Gene3D" id="1.20.1250.20">
    <property type="entry name" value="MFS general substrate transporter like domains"/>
    <property type="match status" value="1"/>
</dbReference>
<evidence type="ECO:0008006" key="8">
    <source>
        <dbReference type="Google" id="ProtNLM"/>
    </source>
</evidence>
<proteinExistence type="predicted"/>
<name>A0AAW1UJQ2_9CUCU</name>
<dbReference type="InterPro" id="IPR036259">
    <property type="entry name" value="MFS_trans_sf"/>
</dbReference>
<dbReference type="AlphaFoldDB" id="A0AAW1UJQ2"/>
<accession>A0AAW1UJQ2</accession>
<dbReference type="GO" id="GO:0016020">
    <property type="term" value="C:membrane"/>
    <property type="evidence" value="ECO:0007669"/>
    <property type="project" value="UniProtKB-SubCell"/>
</dbReference>
<feature type="transmembrane region" description="Helical" evidence="5">
    <location>
        <begin position="165"/>
        <end position="183"/>
    </location>
</feature>
<dbReference type="InterPro" id="IPR050549">
    <property type="entry name" value="MFS_Trehalose_Transporter"/>
</dbReference>
<feature type="transmembrane region" description="Helical" evidence="5">
    <location>
        <begin position="330"/>
        <end position="352"/>
    </location>
</feature>
<feature type="transmembrane region" description="Helical" evidence="5">
    <location>
        <begin position="358"/>
        <end position="378"/>
    </location>
</feature>
<feature type="transmembrane region" description="Helical" evidence="5">
    <location>
        <begin position="189"/>
        <end position="208"/>
    </location>
</feature>
<evidence type="ECO:0000256" key="5">
    <source>
        <dbReference type="SAM" id="Phobius"/>
    </source>
</evidence>
<dbReference type="Proteomes" id="UP001431783">
    <property type="component" value="Unassembled WGS sequence"/>
</dbReference>
<feature type="transmembrane region" description="Helical" evidence="5">
    <location>
        <begin position="67"/>
        <end position="90"/>
    </location>
</feature>